<comment type="caution">
    <text evidence="4">The sequence shown here is derived from an EMBL/GenBank/DDBJ whole genome shotgun (WGS) entry which is preliminary data.</text>
</comment>
<protein>
    <submittedName>
        <fullName evidence="4">Kelch repeat type 1-containing protein</fullName>
    </submittedName>
</protein>
<proteinExistence type="predicted"/>
<dbReference type="EMBL" id="LCMI01000001">
    <property type="protein sequence ID" value="KKU33843.1"/>
    <property type="molecule type" value="Genomic_DNA"/>
</dbReference>
<dbReference type="AlphaFoldDB" id="A0A0G1RV40"/>
<evidence type="ECO:0000256" key="2">
    <source>
        <dbReference type="ARBA" id="ARBA00022737"/>
    </source>
</evidence>
<evidence type="ECO:0000259" key="3">
    <source>
        <dbReference type="Pfam" id="PF24981"/>
    </source>
</evidence>
<dbReference type="Pfam" id="PF01344">
    <property type="entry name" value="Kelch_1"/>
    <property type="match status" value="1"/>
</dbReference>
<dbReference type="SUPFAM" id="SSF117281">
    <property type="entry name" value="Kelch motif"/>
    <property type="match status" value="1"/>
</dbReference>
<dbReference type="InterPro" id="IPR056737">
    <property type="entry name" value="Beta-prop_ATRN-MKLN-like"/>
</dbReference>
<name>A0A0G1RV40_9BACT</name>
<feature type="domain" description="Attractin/MKLN-like beta-propeller" evidence="3">
    <location>
        <begin position="99"/>
        <end position="298"/>
    </location>
</feature>
<keyword evidence="1" id="KW-0880">Kelch repeat</keyword>
<reference evidence="4 5" key="1">
    <citation type="journal article" date="2015" name="Nature">
        <title>rRNA introns, odd ribosomes, and small enigmatic genomes across a large radiation of phyla.</title>
        <authorList>
            <person name="Brown C.T."/>
            <person name="Hug L.A."/>
            <person name="Thomas B.C."/>
            <person name="Sharon I."/>
            <person name="Castelle C.J."/>
            <person name="Singh A."/>
            <person name="Wilkins M.J."/>
            <person name="Williams K.H."/>
            <person name="Banfield J.F."/>
        </authorList>
    </citation>
    <scope>NUCLEOTIDE SEQUENCE [LARGE SCALE GENOMIC DNA]</scope>
</reference>
<gene>
    <name evidence="4" type="ORF">UX47_C0001G0126</name>
</gene>
<dbReference type="InterPro" id="IPR052392">
    <property type="entry name" value="Kelch-BTB_domain-containing"/>
</dbReference>
<dbReference type="Pfam" id="PF24981">
    <property type="entry name" value="Beta-prop_ATRN-LZTR1"/>
    <property type="match status" value="1"/>
</dbReference>
<accession>A0A0G1RV40</accession>
<dbReference type="PANTHER" id="PTHR46375:SF3">
    <property type="entry name" value="KELCH REPEAT AND BTB DOMAIN-CONTAINING PROTEIN 13"/>
    <property type="match status" value="1"/>
</dbReference>
<dbReference type="SMART" id="SM00612">
    <property type="entry name" value="Kelch"/>
    <property type="match status" value="5"/>
</dbReference>
<keyword evidence="2" id="KW-0677">Repeat</keyword>
<evidence type="ECO:0000256" key="1">
    <source>
        <dbReference type="ARBA" id="ARBA00022441"/>
    </source>
</evidence>
<sequence length="314" mass="35831">MWRDWSNRNVNRNFIGSKLKISGKNIWKKGPDLPTYRYEFGSALVGDNFYIIGGVTAPTVYTVTKRVDRYDIKSKEWSRVSNHPYIIHHPGVTSDQNFVYVIGGNGLRISSYSIAHKYNPETDRWQRLADMPTKRCALGLAYLDGKIYAVGGADNKRPLSAFEEYDVEKNQWKNLPDMPTAREHLFSVTIQRFVYVLGGYQNDRFHNVNTFERYSIGRKVWEKLAPLPAKISGFSACIYGKSIFAFGGEQGWATSDEIYEYKLKEKKWFRRGNMPAARYAGAVISAEDGIHIVGGNPLMMSGKFSNDHDILIPQ</sequence>
<organism evidence="4 5">
    <name type="scientific">Candidatus Collierbacteria bacterium GW2011_GWA2_46_26</name>
    <dbReference type="NCBI Taxonomy" id="1618381"/>
    <lineage>
        <taxon>Bacteria</taxon>
        <taxon>Candidatus Collieribacteriota</taxon>
    </lineage>
</organism>
<evidence type="ECO:0000313" key="4">
    <source>
        <dbReference type="EMBL" id="KKU33843.1"/>
    </source>
</evidence>
<dbReference type="InterPro" id="IPR015915">
    <property type="entry name" value="Kelch-typ_b-propeller"/>
</dbReference>
<dbReference type="PANTHER" id="PTHR46375">
    <property type="entry name" value="KELCH REPEAT AND BTB DOMAIN-CONTAINING PROTEIN 13-RELATED"/>
    <property type="match status" value="1"/>
</dbReference>
<dbReference type="Gene3D" id="2.120.10.80">
    <property type="entry name" value="Kelch-type beta propeller"/>
    <property type="match status" value="2"/>
</dbReference>
<dbReference type="InterPro" id="IPR006652">
    <property type="entry name" value="Kelch_1"/>
</dbReference>
<evidence type="ECO:0000313" key="5">
    <source>
        <dbReference type="Proteomes" id="UP000034794"/>
    </source>
</evidence>
<dbReference type="Proteomes" id="UP000034794">
    <property type="component" value="Unassembled WGS sequence"/>
</dbReference>